<dbReference type="STRING" id="5353.A0A1Q3E9F8"/>
<name>A0A1Q3E9F8_LENED</name>
<dbReference type="EMBL" id="BDGU01000159">
    <property type="protein sequence ID" value="GAW03826.1"/>
    <property type="molecule type" value="Genomic_DNA"/>
</dbReference>
<proteinExistence type="predicted"/>
<keyword evidence="3" id="KW-1185">Reference proteome</keyword>
<comment type="caution">
    <text evidence="2">The sequence shown here is derived from an EMBL/GenBank/DDBJ whole genome shotgun (WGS) entry which is preliminary data.</text>
</comment>
<reference evidence="2 3" key="2">
    <citation type="submission" date="2017-02" db="EMBL/GenBank/DDBJ databases">
        <title>A genome survey and senescence transcriptome analysis in Lentinula edodes.</title>
        <authorList>
            <person name="Sakamoto Y."/>
            <person name="Nakade K."/>
            <person name="Sato S."/>
            <person name="Yoshida Y."/>
            <person name="Miyazaki K."/>
            <person name="Natsume S."/>
            <person name="Konno N."/>
        </authorList>
    </citation>
    <scope>NUCLEOTIDE SEQUENCE [LARGE SCALE GENOMIC DNA]</scope>
    <source>
        <strain evidence="2 3">NBRC 111202</strain>
    </source>
</reference>
<evidence type="ECO:0000313" key="2">
    <source>
        <dbReference type="EMBL" id="GAW03826.1"/>
    </source>
</evidence>
<evidence type="ECO:0000313" key="3">
    <source>
        <dbReference type="Proteomes" id="UP000188533"/>
    </source>
</evidence>
<feature type="region of interest" description="Disordered" evidence="1">
    <location>
        <begin position="397"/>
        <end position="417"/>
    </location>
</feature>
<evidence type="ECO:0000256" key="1">
    <source>
        <dbReference type="SAM" id="MobiDB-lite"/>
    </source>
</evidence>
<feature type="compositionally biased region" description="Polar residues" evidence="1">
    <location>
        <begin position="404"/>
        <end position="414"/>
    </location>
</feature>
<reference evidence="2 3" key="1">
    <citation type="submission" date="2016-08" db="EMBL/GenBank/DDBJ databases">
        <authorList>
            <consortium name="Lentinula edodes genome sequencing consortium"/>
            <person name="Sakamoto Y."/>
            <person name="Nakade K."/>
            <person name="Sato S."/>
            <person name="Yoshida Y."/>
            <person name="Miyazaki K."/>
            <person name="Natsume S."/>
            <person name="Konno N."/>
        </authorList>
    </citation>
    <scope>NUCLEOTIDE SEQUENCE [LARGE SCALE GENOMIC DNA]</scope>
    <source>
        <strain evidence="2 3">NBRC 111202</strain>
    </source>
</reference>
<protein>
    <submittedName>
        <fullName evidence="2">Protein</fullName>
    </submittedName>
</protein>
<dbReference type="AlphaFoldDB" id="A0A1Q3E9F8"/>
<feature type="region of interest" description="Disordered" evidence="1">
    <location>
        <begin position="156"/>
        <end position="186"/>
    </location>
</feature>
<dbReference type="Proteomes" id="UP000188533">
    <property type="component" value="Unassembled WGS sequence"/>
</dbReference>
<feature type="compositionally biased region" description="Low complexity" evidence="1">
    <location>
        <begin position="156"/>
        <end position="165"/>
    </location>
</feature>
<accession>A0A1Q3E9F8</accession>
<gene>
    <name evidence="2" type="ORF">LENED_005578</name>
</gene>
<organism evidence="2 3">
    <name type="scientific">Lentinula edodes</name>
    <name type="common">Shiitake mushroom</name>
    <name type="synonym">Lentinus edodes</name>
    <dbReference type="NCBI Taxonomy" id="5353"/>
    <lineage>
        <taxon>Eukaryota</taxon>
        <taxon>Fungi</taxon>
        <taxon>Dikarya</taxon>
        <taxon>Basidiomycota</taxon>
        <taxon>Agaricomycotina</taxon>
        <taxon>Agaricomycetes</taxon>
        <taxon>Agaricomycetidae</taxon>
        <taxon>Agaricales</taxon>
        <taxon>Marasmiineae</taxon>
        <taxon>Omphalotaceae</taxon>
        <taxon>Lentinula</taxon>
    </lineage>
</organism>
<sequence length="474" mass="51947">MQASAFTDQVVCALGEESQTRPTRLERIVEELKTRQDQDEVLDPLTLLAHLVPSPDAGADALLEVIRERCSPKEVIVACEELLEALRGRVEEGKAEKEISLMCQVLRLVRLFTVITTPRASRRRKVSNMIHSFAPDLASVIRMTWLKGLSFASTTNPTNTSSSPSSSPPPPLSPLSSPAHYPTTSSHGSEVMQRLVGVYTRLGGRWDDSFVLWAHAVVMGLDQEHRHAPVIIAAIRGDMFLDEALAVLLVFFSSSHSHSPPPPPPSYSEPLLTLLPTLASAHPDPFIRLCAFRLLALVLRAVPGFIQVQVLVDLLSGDQQQQHHHHNNNNNNNNNPHSQMLRVAAVGLVKDLVLDALSIPGENNILASPAFVLSLAPVLFTPPELVLDPSFSMDTIPPNDSVLDPTSPNDTVPPNDTDEALEVELTRLGHVLALYYALEKTDVANRTGIRDPDNRANIERTLVAPIRNSDSERA</sequence>